<dbReference type="PANTHER" id="PTHR30012">
    <property type="entry name" value="GENERAL SECRETION PATHWAY PROTEIN"/>
    <property type="match status" value="1"/>
</dbReference>
<dbReference type="AlphaFoldDB" id="A0A1F7RSS0"/>
<keyword evidence="7 8" id="KW-0472">Membrane</keyword>
<dbReference type="Gene3D" id="1.20.81.30">
    <property type="entry name" value="Type II secretion system (T2SS), domain F"/>
    <property type="match status" value="1"/>
</dbReference>
<evidence type="ECO:0000256" key="1">
    <source>
        <dbReference type="ARBA" id="ARBA00004429"/>
    </source>
</evidence>
<dbReference type="InterPro" id="IPR018076">
    <property type="entry name" value="T2SS_GspF_dom"/>
</dbReference>
<proteinExistence type="inferred from homology"/>
<comment type="caution">
    <text evidence="10">The sequence shown here is derived from an EMBL/GenBank/DDBJ whole genome shotgun (WGS) entry which is preliminary data.</text>
</comment>
<dbReference type="InterPro" id="IPR003004">
    <property type="entry name" value="GspF/PilC"/>
</dbReference>
<evidence type="ECO:0000256" key="5">
    <source>
        <dbReference type="ARBA" id="ARBA00022692"/>
    </source>
</evidence>
<feature type="domain" description="Type II secretion system protein GspF" evidence="9">
    <location>
        <begin position="19"/>
        <end position="141"/>
    </location>
</feature>
<name>A0A1F7RSS0_9BACT</name>
<keyword evidence="6 8" id="KW-1133">Transmembrane helix</keyword>
<organism evidence="10 11">
    <name type="scientific">Candidatus Schekmanbacteria bacterium RBG_13_48_7</name>
    <dbReference type="NCBI Taxonomy" id="1817878"/>
    <lineage>
        <taxon>Bacteria</taxon>
        <taxon>Candidatus Schekmaniibacteriota</taxon>
    </lineage>
</organism>
<evidence type="ECO:0000256" key="8">
    <source>
        <dbReference type="SAM" id="Phobius"/>
    </source>
</evidence>
<reference evidence="10 11" key="1">
    <citation type="journal article" date="2016" name="Nat. Commun.">
        <title>Thousands of microbial genomes shed light on interconnected biogeochemical processes in an aquifer system.</title>
        <authorList>
            <person name="Anantharaman K."/>
            <person name="Brown C.T."/>
            <person name="Hug L.A."/>
            <person name="Sharon I."/>
            <person name="Castelle C.J."/>
            <person name="Probst A.J."/>
            <person name="Thomas B.C."/>
            <person name="Singh A."/>
            <person name="Wilkins M.J."/>
            <person name="Karaoz U."/>
            <person name="Brodie E.L."/>
            <person name="Williams K.H."/>
            <person name="Hubbard S.S."/>
            <person name="Banfield J.F."/>
        </authorList>
    </citation>
    <scope>NUCLEOTIDE SEQUENCE [LARGE SCALE GENOMIC DNA]</scope>
</reference>
<protein>
    <recommendedName>
        <fullName evidence="9">Type II secretion system protein GspF domain-containing protein</fullName>
    </recommendedName>
</protein>
<gene>
    <name evidence="10" type="ORF">A2161_11160</name>
</gene>
<comment type="similarity">
    <text evidence="2">Belongs to the GSP F family.</text>
</comment>
<dbReference type="Proteomes" id="UP000179266">
    <property type="component" value="Unassembled WGS sequence"/>
</dbReference>
<keyword evidence="4" id="KW-0997">Cell inner membrane</keyword>
<dbReference type="PANTHER" id="PTHR30012:SF0">
    <property type="entry name" value="TYPE II SECRETION SYSTEM PROTEIN F-RELATED"/>
    <property type="match status" value="1"/>
</dbReference>
<keyword evidence="5 8" id="KW-0812">Transmembrane</keyword>
<evidence type="ECO:0000259" key="9">
    <source>
        <dbReference type="Pfam" id="PF00482"/>
    </source>
</evidence>
<comment type="subcellular location">
    <subcellularLocation>
        <location evidence="1">Cell inner membrane</location>
        <topology evidence="1">Multi-pass membrane protein</topology>
    </subcellularLocation>
</comment>
<dbReference type="InterPro" id="IPR042094">
    <property type="entry name" value="T2SS_GspF_sf"/>
</dbReference>
<evidence type="ECO:0000313" key="10">
    <source>
        <dbReference type="EMBL" id="OGL44606.1"/>
    </source>
</evidence>
<keyword evidence="3" id="KW-1003">Cell membrane</keyword>
<evidence type="ECO:0000256" key="4">
    <source>
        <dbReference type="ARBA" id="ARBA00022519"/>
    </source>
</evidence>
<accession>A0A1F7RSS0</accession>
<dbReference type="FunFam" id="1.20.81.30:FF:000001">
    <property type="entry name" value="Type II secretion system protein F"/>
    <property type="match status" value="1"/>
</dbReference>
<dbReference type="EMBL" id="MGDD01000216">
    <property type="protein sequence ID" value="OGL44606.1"/>
    <property type="molecule type" value="Genomic_DNA"/>
</dbReference>
<evidence type="ECO:0000313" key="11">
    <source>
        <dbReference type="Proteomes" id="UP000179266"/>
    </source>
</evidence>
<dbReference type="GO" id="GO:0005886">
    <property type="term" value="C:plasma membrane"/>
    <property type="evidence" value="ECO:0007669"/>
    <property type="project" value="UniProtKB-SubCell"/>
</dbReference>
<evidence type="ECO:0000256" key="3">
    <source>
        <dbReference type="ARBA" id="ARBA00022475"/>
    </source>
</evidence>
<evidence type="ECO:0000256" key="2">
    <source>
        <dbReference type="ARBA" id="ARBA00005745"/>
    </source>
</evidence>
<feature type="transmembrane region" description="Helical" evidence="8">
    <location>
        <begin position="122"/>
        <end position="143"/>
    </location>
</feature>
<evidence type="ECO:0000256" key="6">
    <source>
        <dbReference type="ARBA" id="ARBA00022989"/>
    </source>
</evidence>
<evidence type="ECO:0000256" key="7">
    <source>
        <dbReference type="ARBA" id="ARBA00023136"/>
    </source>
</evidence>
<dbReference type="Pfam" id="PF00482">
    <property type="entry name" value="T2SSF"/>
    <property type="match status" value="1"/>
</dbReference>
<sequence length="151" mass="16574">MLRIPLIGKLILLIEMERFSNILSTMLKSGIPLPSALVASGNVTGNTVIRDSIHKIRSAVIEGSELAKIMRQEGLYPKNMIQLAHVGEKTGTLDDMLEKCALFFQKELDLYTKSLSSLVEPLIILILGVFVGLIAISVLLPIFEMNAVIGR</sequence>